<accession>A0AAV6QCB2</accession>
<comment type="caution">
    <text evidence="1">The sequence shown here is derived from an EMBL/GenBank/DDBJ whole genome shotgun (WGS) entry which is preliminary data.</text>
</comment>
<dbReference type="EMBL" id="JAGKHQ010000017">
    <property type="protein sequence ID" value="KAG7488895.1"/>
    <property type="molecule type" value="Genomic_DNA"/>
</dbReference>
<name>A0AAV6QCB2_SOLSE</name>
<dbReference type="Proteomes" id="UP000693946">
    <property type="component" value="Linkage Group LG5"/>
</dbReference>
<gene>
    <name evidence="1" type="ORF">JOB18_000704</name>
</gene>
<sequence length="111" mass="12520">MICQTEGSRVSALKPHALTERQTSVMKLWGILSVVIVDVITFHLKTGSVNSGLLFTIYSVFDKLCTTANLKVTFKYKLKVEQNEFCLKPITVDSWKHLLSAVNFVVKPFNN</sequence>
<protein>
    <submittedName>
        <fullName evidence="1">Uncharacterized protein</fullName>
    </submittedName>
</protein>
<organism evidence="1 2">
    <name type="scientific">Solea senegalensis</name>
    <name type="common">Senegalese sole</name>
    <dbReference type="NCBI Taxonomy" id="28829"/>
    <lineage>
        <taxon>Eukaryota</taxon>
        <taxon>Metazoa</taxon>
        <taxon>Chordata</taxon>
        <taxon>Craniata</taxon>
        <taxon>Vertebrata</taxon>
        <taxon>Euteleostomi</taxon>
        <taxon>Actinopterygii</taxon>
        <taxon>Neopterygii</taxon>
        <taxon>Teleostei</taxon>
        <taxon>Neoteleostei</taxon>
        <taxon>Acanthomorphata</taxon>
        <taxon>Carangaria</taxon>
        <taxon>Pleuronectiformes</taxon>
        <taxon>Pleuronectoidei</taxon>
        <taxon>Soleidae</taxon>
        <taxon>Solea</taxon>
    </lineage>
</organism>
<proteinExistence type="predicted"/>
<dbReference type="AlphaFoldDB" id="A0AAV6QCB2"/>
<keyword evidence="2" id="KW-1185">Reference proteome</keyword>
<reference evidence="1 2" key="1">
    <citation type="journal article" date="2021" name="Sci. Rep.">
        <title>Chromosome anchoring in Senegalese sole (Solea senegalensis) reveals sex-associated markers and genome rearrangements in flatfish.</title>
        <authorList>
            <person name="Guerrero-Cozar I."/>
            <person name="Gomez-Garrido J."/>
            <person name="Berbel C."/>
            <person name="Martinez-Blanch J.F."/>
            <person name="Alioto T."/>
            <person name="Claros M.G."/>
            <person name="Gagnaire P.A."/>
            <person name="Manchado M."/>
        </authorList>
    </citation>
    <scope>NUCLEOTIDE SEQUENCE [LARGE SCALE GENOMIC DNA]</scope>
    <source>
        <strain evidence="1">Sse05_10M</strain>
    </source>
</reference>
<evidence type="ECO:0000313" key="1">
    <source>
        <dbReference type="EMBL" id="KAG7488895.1"/>
    </source>
</evidence>
<evidence type="ECO:0000313" key="2">
    <source>
        <dbReference type="Proteomes" id="UP000693946"/>
    </source>
</evidence>